<feature type="region of interest" description="Disordered" evidence="1">
    <location>
        <begin position="39"/>
        <end position="68"/>
    </location>
</feature>
<keyword evidence="4" id="KW-1185">Reference proteome</keyword>
<evidence type="ECO:0000313" key="3">
    <source>
        <dbReference type="EMBL" id="MFC5907849.1"/>
    </source>
</evidence>
<comment type="caution">
    <text evidence="3">The sequence shown here is derived from an EMBL/GenBank/DDBJ whole genome shotgun (WGS) entry which is preliminary data.</text>
</comment>
<feature type="region of interest" description="Disordered" evidence="1">
    <location>
        <begin position="115"/>
        <end position="152"/>
    </location>
</feature>
<dbReference type="EMBL" id="JBHSQJ010000044">
    <property type="protein sequence ID" value="MFC5907849.1"/>
    <property type="molecule type" value="Genomic_DNA"/>
</dbReference>
<reference evidence="4" key="1">
    <citation type="journal article" date="2019" name="Int. J. Syst. Evol. Microbiol.">
        <title>The Global Catalogue of Microorganisms (GCM) 10K type strain sequencing project: providing services to taxonomists for standard genome sequencing and annotation.</title>
        <authorList>
            <consortium name="The Broad Institute Genomics Platform"/>
            <consortium name="The Broad Institute Genome Sequencing Center for Infectious Disease"/>
            <person name="Wu L."/>
            <person name="Ma J."/>
        </authorList>
    </citation>
    <scope>NUCLEOTIDE SEQUENCE [LARGE SCALE GENOMIC DNA]</scope>
    <source>
        <strain evidence="4">JCM 4816</strain>
    </source>
</reference>
<feature type="transmembrane region" description="Helical" evidence="2">
    <location>
        <begin position="89"/>
        <end position="111"/>
    </location>
</feature>
<dbReference type="RefSeq" id="WP_380582687.1">
    <property type="nucleotide sequence ID" value="NZ_JBHSQJ010000044.1"/>
</dbReference>
<proteinExistence type="predicted"/>
<protein>
    <recommendedName>
        <fullName evidence="5">DUF3040 domain-containing protein</fullName>
    </recommendedName>
</protein>
<keyword evidence="2" id="KW-0472">Membrane</keyword>
<feature type="compositionally biased region" description="Low complexity" evidence="1">
    <location>
        <begin position="121"/>
        <end position="144"/>
    </location>
</feature>
<evidence type="ECO:0000256" key="2">
    <source>
        <dbReference type="SAM" id="Phobius"/>
    </source>
</evidence>
<accession>A0ABW1G2H1</accession>
<sequence>MAEGFEPDDVGGEFAEPVLDEAFVRAALVHEPSARERMLMARPARSAPHLGEVRAEEDDDGTPLELRPLDDSAHWQWSHPAPSGRWQRVVARLMLVVIGVVAVLVAAAALYRAAGGDGQRQPAPSTPSSSTSPQATAAATPTPAVLVAHGSG</sequence>
<evidence type="ECO:0008006" key="5">
    <source>
        <dbReference type="Google" id="ProtNLM"/>
    </source>
</evidence>
<dbReference type="Proteomes" id="UP001596174">
    <property type="component" value="Unassembled WGS sequence"/>
</dbReference>
<evidence type="ECO:0000313" key="4">
    <source>
        <dbReference type="Proteomes" id="UP001596174"/>
    </source>
</evidence>
<name>A0ABW1G2H1_9ACTN</name>
<evidence type="ECO:0000256" key="1">
    <source>
        <dbReference type="SAM" id="MobiDB-lite"/>
    </source>
</evidence>
<keyword evidence="2" id="KW-1133">Transmembrane helix</keyword>
<organism evidence="3 4">
    <name type="scientific">Streptacidiphilus monticola</name>
    <dbReference type="NCBI Taxonomy" id="2161674"/>
    <lineage>
        <taxon>Bacteria</taxon>
        <taxon>Bacillati</taxon>
        <taxon>Actinomycetota</taxon>
        <taxon>Actinomycetes</taxon>
        <taxon>Kitasatosporales</taxon>
        <taxon>Streptomycetaceae</taxon>
        <taxon>Streptacidiphilus</taxon>
    </lineage>
</organism>
<keyword evidence="2" id="KW-0812">Transmembrane</keyword>
<gene>
    <name evidence="3" type="ORF">ACFP3V_11555</name>
</gene>